<evidence type="ECO:0000313" key="2">
    <source>
        <dbReference type="EMBL" id="MED6119717.1"/>
    </source>
</evidence>
<evidence type="ECO:0000256" key="1">
    <source>
        <dbReference type="SAM" id="MobiDB-lite"/>
    </source>
</evidence>
<sequence>GFGESVPPCHGYRDARKKIGGIRSTLPRIQGIVKSTKSDPWQGATDSGSWSHSHKYQVVVPGEDERRAKMAEAEAEDGRWRAGHEATKQSEPVGNGWIRQLLKEFGRRYFYR</sequence>
<comment type="caution">
    <text evidence="2">The sequence shown here is derived from an EMBL/GenBank/DDBJ whole genome shotgun (WGS) entry which is preliminary data.</text>
</comment>
<dbReference type="Proteomes" id="UP001341840">
    <property type="component" value="Unassembled WGS sequence"/>
</dbReference>
<dbReference type="EMBL" id="JASCZI010030245">
    <property type="protein sequence ID" value="MED6119717.1"/>
    <property type="molecule type" value="Genomic_DNA"/>
</dbReference>
<feature type="region of interest" description="Disordered" evidence="1">
    <location>
        <begin position="35"/>
        <end position="91"/>
    </location>
</feature>
<evidence type="ECO:0000313" key="3">
    <source>
        <dbReference type="Proteomes" id="UP001341840"/>
    </source>
</evidence>
<organism evidence="2 3">
    <name type="scientific">Stylosanthes scabra</name>
    <dbReference type="NCBI Taxonomy" id="79078"/>
    <lineage>
        <taxon>Eukaryota</taxon>
        <taxon>Viridiplantae</taxon>
        <taxon>Streptophyta</taxon>
        <taxon>Embryophyta</taxon>
        <taxon>Tracheophyta</taxon>
        <taxon>Spermatophyta</taxon>
        <taxon>Magnoliopsida</taxon>
        <taxon>eudicotyledons</taxon>
        <taxon>Gunneridae</taxon>
        <taxon>Pentapetalae</taxon>
        <taxon>rosids</taxon>
        <taxon>fabids</taxon>
        <taxon>Fabales</taxon>
        <taxon>Fabaceae</taxon>
        <taxon>Papilionoideae</taxon>
        <taxon>50 kb inversion clade</taxon>
        <taxon>dalbergioids sensu lato</taxon>
        <taxon>Dalbergieae</taxon>
        <taxon>Pterocarpus clade</taxon>
        <taxon>Stylosanthes</taxon>
    </lineage>
</organism>
<feature type="non-terminal residue" evidence="2">
    <location>
        <position position="1"/>
    </location>
</feature>
<proteinExistence type="predicted"/>
<keyword evidence="3" id="KW-1185">Reference proteome</keyword>
<accession>A0ABU6R5M1</accession>
<name>A0ABU6R5M1_9FABA</name>
<gene>
    <name evidence="2" type="ORF">PIB30_014088</name>
</gene>
<feature type="compositionally biased region" description="Polar residues" evidence="1">
    <location>
        <begin position="35"/>
        <end position="51"/>
    </location>
</feature>
<reference evidence="2 3" key="1">
    <citation type="journal article" date="2023" name="Plants (Basel)">
        <title>Bridging the Gap: Combining Genomics and Transcriptomics Approaches to Understand Stylosanthes scabra, an Orphan Legume from the Brazilian Caatinga.</title>
        <authorList>
            <person name="Ferreira-Neto J.R.C."/>
            <person name="da Silva M.D."/>
            <person name="Binneck E."/>
            <person name="de Melo N.F."/>
            <person name="da Silva R.H."/>
            <person name="de Melo A.L.T.M."/>
            <person name="Pandolfi V."/>
            <person name="Bustamante F.O."/>
            <person name="Brasileiro-Vidal A.C."/>
            <person name="Benko-Iseppon A.M."/>
        </authorList>
    </citation>
    <scope>NUCLEOTIDE SEQUENCE [LARGE SCALE GENOMIC DNA]</scope>
    <source>
        <tissue evidence="2">Leaves</tissue>
    </source>
</reference>
<protein>
    <submittedName>
        <fullName evidence="2">Uncharacterized protein</fullName>
    </submittedName>
</protein>
<feature type="compositionally biased region" description="Basic and acidic residues" evidence="1">
    <location>
        <begin position="63"/>
        <end position="88"/>
    </location>
</feature>